<reference evidence="1 2" key="1">
    <citation type="journal article" date="2007" name="Nature">
        <title>Light stimulates growth of proteorhodopsin-containing marine Flavobacteria.</title>
        <authorList>
            <person name="Gomez-Consarnau L."/>
            <person name="Gonzalez J.M."/>
            <person name="Coll-Llado M."/>
            <person name="Gourdon P."/>
            <person name="Pascher T."/>
            <person name="Neutze R."/>
            <person name="Pedros-Alio C."/>
            <person name="Pinhassi J."/>
        </authorList>
    </citation>
    <scope>NUCLEOTIDE SEQUENCE [LARGE SCALE GENOMIC DNA]</scope>
    <source>
        <strain evidence="1 2">MED217</strain>
    </source>
</reference>
<keyword evidence="2" id="KW-1185">Reference proteome</keyword>
<comment type="caution">
    <text evidence="1">The sequence shown here is derived from an EMBL/GenBank/DDBJ whole genome shotgun (WGS) entry which is preliminary data.</text>
</comment>
<proteinExistence type="predicted"/>
<accession>A3XNQ9</accession>
<dbReference type="AlphaFoldDB" id="A3XNQ9"/>
<dbReference type="EMBL" id="AANC01000006">
    <property type="protein sequence ID" value="EAQ48812.1"/>
    <property type="molecule type" value="Genomic_DNA"/>
</dbReference>
<organism evidence="1 2">
    <name type="scientific">Leeuwenhoekiella blandensis (strain CECT 7118 / CCUG 51940 / KCTC 22103 / MED217)</name>
    <name type="common">Flavobacterium sp. (strain MED217)</name>
    <dbReference type="NCBI Taxonomy" id="398720"/>
    <lineage>
        <taxon>Bacteria</taxon>
        <taxon>Pseudomonadati</taxon>
        <taxon>Bacteroidota</taxon>
        <taxon>Flavobacteriia</taxon>
        <taxon>Flavobacteriales</taxon>
        <taxon>Flavobacteriaceae</taxon>
        <taxon>Leeuwenhoekiella</taxon>
    </lineage>
</organism>
<evidence type="ECO:0000313" key="1">
    <source>
        <dbReference type="EMBL" id="EAQ48812.1"/>
    </source>
</evidence>
<protein>
    <submittedName>
        <fullName evidence="1">Uncharacterized protein</fullName>
    </submittedName>
</protein>
<sequence>MIISYNKSGHLLTDVIPDSYRDHLKLKTPHIQFLLDIAYTSTTFKT</sequence>
<dbReference type="RefSeq" id="WP_009780313.1">
    <property type="nucleotide sequence ID" value="NZ_CH672395.1"/>
</dbReference>
<gene>
    <name evidence="1" type="ORF">MED217_09697</name>
</gene>
<name>A3XNQ9_LEEBM</name>
<evidence type="ECO:0000313" key="2">
    <source>
        <dbReference type="Proteomes" id="UP000001601"/>
    </source>
</evidence>
<dbReference type="HOGENOM" id="CLU_3185286_0_0_10"/>
<dbReference type="Proteomes" id="UP000001601">
    <property type="component" value="Unassembled WGS sequence"/>
</dbReference>